<dbReference type="AlphaFoldDB" id="A0A9D3RRR8"/>
<sequence>MFACGMRACVFLPSFVLLSLGCCHFRRSPCAALRYSHWSSPLSIIRVLPLIPPHPPINSLLQSCLPQSCLSSQFKISPFRSCRSLPFPHLCCVFGQMLGCVCYLRELCGLKFRPPCFASETSVR</sequence>
<evidence type="ECO:0008006" key="4">
    <source>
        <dbReference type="Google" id="ProtNLM"/>
    </source>
</evidence>
<comment type="caution">
    <text evidence="2">The sequence shown here is derived from an EMBL/GenBank/DDBJ whole genome shotgun (WGS) entry which is preliminary data.</text>
</comment>
<keyword evidence="1" id="KW-0732">Signal</keyword>
<dbReference type="PROSITE" id="PS51257">
    <property type="entry name" value="PROKAR_LIPOPROTEIN"/>
    <property type="match status" value="1"/>
</dbReference>
<feature type="signal peptide" evidence="1">
    <location>
        <begin position="1"/>
        <end position="21"/>
    </location>
</feature>
<evidence type="ECO:0000313" key="2">
    <source>
        <dbReference type="EMBL" id="KAG5840914.1"/>
    </source>
</evidence>
<evidence type="ECO:0000256" key="1">
    <source>
        <dbReference type="SAM" id="SignalP"/>
    </source>
</evidence>
<feature type="chain" id="PRO_5039269922" description="Secreted protein" evidence="1">
    <location>
        <begin position="22"/>
        <end position="124"/>
    </location>
</feature>
<organism evidence="2 3">
    <name type="scientific">Anguilla anguilla</name>
    <name type="common">European freshwater eel</name>
    <name type="synonym">Muraena anguilla</name>
    <dbReference type="NCBI Taxonomy" id="7936"/>
    <lineage>
        <taxon>Eukaryota</taxon>
        <taxon>Metazoa</taxon>
        <taxon>Chordata</taxon>
        <taxon>Craniata</taxon>
        <taxon>Vertebrata</taxon>
        <taxon>Euteleostomi</taxon>
        <taxon>Actinopterygii</taxon>
        <taxon>Neopterygii</taxon>
        <taxon>Teleostei</taxon>
        <taxon>Anguilliformes</taxon>
        <taxon>Anguillidae</taxon>
        <taxon>Anguilla</taxon>
    </lineage>
</organism>
<evidence type="ECO:0000313" key="3">
    <source>
        <dbReference type="Proteomes" id="UP001044222"/>
    </source>
</evidence>
<dbReference type="Proteomes" id="UP001044222">
    <property type="component" value="Chromosome 10"/>
</dbReference>
<accession>A0A9D3RRR8</accession>
<reference evidence="2" key="1">
    <citation type="submission" date="2021-01" db="EMBL/GenBank/DDBJ databases">
        <title>A chromosome-scale assembly of European eel, Anguilla anguilla.</title>
        <authorList>
            <person name="Henkel C."/>
            <person name="Jong-Raadsen S.A."/>
            <person name="Dufour S."/>
            <person name="Weltzien F.-A."/>
            <person name="Palstra A.P."/>
            <person name="Pelster B."/>
            <person name="Spaink H.P."/>
            <person name="Van Den Thillart G.E."/>
            <person name="Jansen H."/>
            <person name="Zahm M."/>
            <person name="Klopp C."/>
            <person name="Cedric C."/>
            <person name="Louis A."/>
            <person name="Berthelot C."/>
            <person name="Parey E."/>
            <person name="Roest Crollius H."/>
            <person name="Montfort J."/>
            <person name="Robinson-Rechavi M."/>
            <person name="Bucao C."/>
            <person name="Bouchez O."/>
            <person name="Gislard M."/>
            <person name="Lluch J."/>
            <person name="Milhes M."/>
            <person name="Lampietro C."/>
            <person name="Lopez Roques C."/>
            <person name="Donnadieu C."/>
            <person name="Braasch I."/>
            <person name="Desvignes T."/>
            <person name="Postlethwait J."/>
            <person name="Bobe J."/>
            <person name="Guiguen Y."/>
            <person name="Dirks R."/>
        </authorList>
    </citation>
    <scope>NUCLEOTIDE SEQUENCE</scope>
    <source>
        <strain evidence="2">Tag_6206</strain>
        <tissue evidence="2">Liver</tissue>
    </source>
</reference>
<keyword evidence="3" id="KW-1185">Reference proteome</keyword>
<name>A0A9D3RRR8_ANGAN</name>
<proteinExistence type="predicted"/>
<dbReference type="EMBL" id="JAFIRN010000010">
    <property type="protein sequence ID" value="KAG5840914.1"/>
    <property type="molecule type" value="Genomic_DNA"/>
</dbReference>
<protein>
    <recommendedName>
        <fullName evidence="4">Secreted protein</fullName>
    </recommendedName>
</protein>
<gene>
    <name evidence="2" type="ORF">ANANG_G00193870</name>
</gene>